<protein>
    <recommendedName>
        <fullName evidence="12">tRNA(Met) cytidine acetyltransferase TmcA</fullName>
        <ecNumber evidence="12">2.3.1.193</ecNumber>
    </recommendedName>
</protein>
<evidence type="ECO:0000256" key="10">
    <source>
        <dbReference type="ARBA" id="ARBA00049889"/>
    </source>
</evidence>
<comment type="caution">
    <text evidence="16">The sequence shown here is derived from an EMBL/GenBank/DDBJ whole genome shotgun (WGS) entry which is preliminary data.</text>
</comment>
<dbReference type="GO" id="GO:1990883">
    <property type="term" value="F:18S rRNA cytidine N-acetyltransferase activity"/>
    <property type="evidence" value="ECO:0007669"/>
    <property type="project" value="TreeGrafter"/>
</dbReference>
<keyword evidence="17" id="KW-1185">Reference proteome</keyword>
<dbReference type="PANTHER" id="PTHR10925:SF5">
    <property type="entry name" value="RNA CYTIDINE ACETYLTRANSFERASE"/>
    <property type="match status" value="1"/>
</dbReference>
<dbReference type="Pfam" id="PF08351">
    <property type="entry name" value="TmcA_N"/>
    <property type="match status" value="1"/>
</dbReference>
<keyword evidence="3 12" id="KW-0808">Transferase</keyword>
<dbReference type="GO" id="GO:0005737">
    <property type="term" value="C:cytoplasm"/>
    <property type="evidence" value="ECO:0007669"/>
    <property type="project" value="UniProtKB-SubCell"/>
</dbReference>
<dbReference type="PANTHER" id="PTHR10925">
    <property type="entry name" value="N-ACETYLTRANSFERASE 10"/>
    <property type="match status" value="1"/>
</dbReference>
<dbReference type="InterPro" id="IPR000182">
    <property type="entry name" value="GNAT_dom"/>
</dbReference>
<evidence type="ECO:0000256" key="7">
    <source>
        <dbReference type="ARBA" id="ARBA00022884"/>
    </source>
</evidence>
<dbReference type="Gene3D" id="1.20.120.890">
    <property type="entry name" value="tRNA(Met) cytidine acetyltransferase, tail domain"/>
    <property type="match status" value="1"/>
</dbReference>
<evidence type="ECO:0000256" key="4">
    <source>
        <dbReference type="ARBA" id="ARBA00022694"/>
    </source>
</evidence>
<feature type="binding site" evidence="12">
    <location>
        <position position="213"/>
    </location>
    <ligand>
        <name>ATP</name>
        <dbReference type="ChEBI" id="CHEBI:30616"/>
    </ligand>
</feature>
<dbReference type="AlphaFoldDB" id="A0A554N9H3"/>
<dbReference type="InterPro" id="IPR007807">
    <property type="entry name" value="TcmA/NAT10_helicase"/>
</dbReference>
<dbReference type="GO" id="GO:0002101">
    <property type="term" value="P:tRNA wobble cytosine modification"/>
    <property type="evidence" value="ECO:0007669"/>
    <property type="project" value="UniProtKB-UniRule"/>
</dbReference>
<keyword evidence="4 12" id="KW-0819">tRNA processing</keyword>
<feature type="domain" description="N-acetyltransferase" evidence="15">
    <location>
        <begin position="447"/>
        <end position="557"/>
    </location>
</feature>
<evidence type="ECO:0000256" key="11">
    <source>
        <dbReference type="ARBA" id="ARBA00049914"/>
    </source>
</evidence>
<keyword evidence="7 12" id="KW-0694">RNA-binding</keyword>
<evidence type="ECO:0000256" key="12">
    <source>
        <dbReference type="HAMAP-Rule" id="MF_01886"/>
    </source>
</evidence>
<dbReference type="Proteomes" id="UP000319894">
    <property type="component" value="Unassembled WGS sequence"/>
</dbReference>
<dbReference type="HAMAP" id="MF_01886">
    <property type="entry name" value="tRNA_acetyltr_TmcA"/>
    <property type="match status" value="1"/>
</dbReference>
<feature type="domain" description="N-acetyltransferase" evidence="15">
    <location>
        <begin position="577"/>
        <end position="625"/>
    </location>
</feature>
<dbReference type="RefSeq" id="WP_144262056.1">
    <property type="nucleotide sequence ID" value="NZ_QMDX01000005.1"/>
</dbReference>
<evidence type="ECO:0000313" key="16">
    <source>
        <dbReference type="EMBL" id="TSD14005.1"/>
    </source>
</evidence>
<comment type="catalytic activity">
    <reaction evidence="11">
        <text>a cytidine in mRNA + acetyl-CoA + ATP + H2O = an N(4)-acetylcytidine in mRNA + ADP + phosphate + CoA + H(+)</text>
        <dbReference type="Rhea" id="RHEA:58480"/>
        <dbReference type="Rhea" id="RHEA-COMP:15145"/>
        <dbReference type="Rhea" id="RHEA-COMP:15146"/>
        <dbReference type="ChEBI" id="CHEBI:15377"/>
        <dbReference type="ChEBI" id="CHEBI:15378"/>
        <dbReference type="ChEBI" id="CHEBI:30616"/>
        <dbReference type="ChEBI" id="CHEBI:43474"/>
        <dbReference type="ChEBI" id="CHEBI:57287"/>
        <dbReference type="ChEBI" id="CHEBI:57288"/>
        <dbReference type="ChEBI" id="CHEBI:74900"/>
        <dbReference type="ChEBI" id="CHEBI:82748"/>
        <dbReference type="ChEBI" id="CHEBI:456216"/>
    </reaction>
</comment>
<keyword evidence="1 12" id="KW-0963">Cytoplasm</keyword>
<comment type="catalytic activity">
    <reaction evidence="10">
        <text>a cytidine in RNA + acetyl-CoA + ATP + H2O = an N(4)-acetylcytidine in RNA + ADP + phosphate + CoA + H(+)</text>
        <dbReference type="Rhea" id="RHEA:82211"/>
        <dbReference type="Rhea" id="RHEA-COMP:15704"/>
        <dbReference type="Rhea" id="RHEA-COMP:19834"/>
        <dbReference type="ChEBI" id="CHEBI:15377"/>
        <dbReference type="ChEBI" id="CHEBI:15378"/>
        <dbReference type="ChEBI" id="CHEBI:30616"/>
        <dbReference type="ChEBI" id="CHEBI:43474"/>
        <dbReference type="ChEBI" id="CHEBI:57287"/>
        <dbReference type="ChEBI" id="CHEBI:57288"/>
        <dbReference type="ChEBI" id="CHEBI:74900"/>
        <dbReference type="ChEBI" id="CHEBI:82748"/>
        <dbReference type="ChEBI" id="CHEBI:456216"/>
    </reaction>
</comment>
<dbReference type="GO" id="GO:0000049">
    <property type="term" value="F:tRNA binding"/>
    <property type="evidence" value="ECO:0007669"/>
    <property type="project" value="UniProtKB-UniRule"/>
</dbReference>
<dbReference type="SUPFAM" id="SSF52540">
    <property type="entry name" value="P-loop containing nucleoside triphosphate hydrolases"/>
    <property type="match status" value="1"/>
</dbReference>
<dbReference type="GO" id="GO:0051392">
    <property type="term" value="F:tRNA cytidine N4-acetyltransferase activity"/>
    <property type="evidence" value="ECO:0007669"/>
    <property type="project" value="UniProtKB-UniRule"/>
</dbReference>
<name>A0A554N9H3_9EURY</name>
<dbReference type="SUPFAM" id="SSF55729">
    <property type="entry name" value="Acyl-CoA N-acyltransferases (Nat)"/>
    <property type="match status" value="1"/>
</dbReference>
<reference evidence="16 17" key="1">
    <citation type="submission" date="2018-06" db="EMBL/GenBank/DDBJ databases">
        <title>Natronomonas sp. F16-60 a new haloarchaeon isolated from a solar saltern of Isla Cristina, Huelva, Spain.</title>
        <authorList>
            <person name="Duran-Viseras A."/>
            <person name="Sanchez-Porro C."/>
            <person name="Ventosa A."/>
        </authorList>
    </citation>
    <scope>NUCLEOTIDE SEQUENCE [LARGE SCALE GENOMIC DNA]</scope>
    <source>
        <strain evidence="16 17">F16-60</strain>
    </source>
</reference>
<dbReference type="Gene3D" id="3.40.50.300">
    <property type="entry name" value="P-loop containing nucleotide triphosphate hydrolases"/>
    <property type="match status" value="1"/>
</dbReference>
<feature type="binding site" evidence="12">
    <location>
        <position position="598"/>
    </location>
    <ligand>
        <name>acetyl-CoA</name>
        <dbReference type="ChEBI" id="CHEBI:57288"/>
    </ligand>
</feature>
<dbReference type="GO" id="GO:1904812">
    <property type="term" value="P:rRNA acetylation involved in maturation of SSU-rRNA"/>
    <property type="evidence" value="ECO:0007669"/>
    <property type="project" value="TreeGrafter"/>
</dbReference>
<comment type="function">
    <text evidence="12">Catalyzes the formation of N(4)-acetylcytidine (ac(4)C) at the wobble position of tRNA(Met), by using acetyl-CoA as an acetyl donor and ATP (or GTP).</text>
</comment>
<dbReference type="EC" id="2.3.1.193" evidence="12"/>
<evidence type="ECO:0000256" key="1">
    <source>
        <dbReference type="ARBA" id="ARBA00022490"/>
    </source>
</evidence>
<dbReference type="Pfam" id="PF05127">
    <property type="entry name" value="NAT10_TcmA_helicase"/>
    <property type="match status" value="1"/>
</dbReference>
<feature type="binding site" evidence="12">
    <location>
        <position position="389"/>
    </location>
    <ligand>
        <name>ATP</name>
        <dbReference type="ChEBI" id="CHEBI:30616"/>
    </ligand>
</feature>
<evidence type="ECO:0000313" key="17">
    <source>
        <dbReference type="Proteomes" id="UP000319894"/>
    </source>
</evidence>
<comment type="catalytic activity">
    <reaction evidence="9">
        <text>a cytidine in tRNA + acetyl-CoA + ATP + H2O = an N(4)-acetylcytidine in tRNA + ADP + phosphate + CoA + H(+)</text>
        <dbReference type="Rhea" id="RHEA:53876"/>
        <dbReference type="Rhea" id="RHEA-COMP:13670"/>
        <dbReference type="Rhea" id="RHEA-COMP:13671"/>
        <dbReference type="ChEBI" id="CHEBI:15377"/>
        <dbReference type="ChEBI" id="CHEBI:15378"/>
        <dbReference type="ChEBI" id="CHEBI:30616"/>
        <dbReference type="ChEBI" id="CHEBI:43474"/>
        <dbReference type="ChEBI" id="CHEBI:57287"/>
        <dbReference type="ChEBI" id="CHEBI:57288"/>
        <dbReference type="ChEBI" id="CHEBI:74900"/>
        <dbReference type="ChEBI" id="CHEBI:82748"/>
        <dbReference type="ChEBI" id="CHEBI:456216"/>
    </reaction>
</comment>
<proteinExistence type="inferred from homology"/>
<dbReference type="InParanoid" id="A0A554N9H3"/>
<dbReference type="GO" id="GO:0051391">
    <property type="term" value="P:tRNA acetylation"/>
    <property type="evidence" value="ECO:0007669"/>
    <property type="project" value="UniProtKB-UniRule"/>
</dbReference>
<keyword evidence="8 12" id="KW-0012">Acyltransferase</keyword>
<evidence type="ECO:0000256" key="5">
    <source>
        <dbReference type="ARBA" id="ARBA00022741"/>
    </source>
</evidence>
<dbReference type="GO" id="GO:0106162">
    <property type="term" value="F:mRNA N-acetyltransferase activity"/>
    <property type="evidence" value="ECO:0007669"/>
    <property type="project" value="RHEA"/>
</dbReference>
<dbReference type="EMBL" id="QMDX01000005">
    <property type="protein sequence ID" value="TSD14005.1"/>
    <property type="molecule type" value="Genomic_DNA"/>
</dbReference>
<evidence type="ECO:0000256" key="6">
    <source>
        <dbReference type="ARBA" id="ARBA00022840"/>
    </source>
</evidence>
<keyword evidence="6 12" id="KW-0067">ATP-binding</keyword>
<feature type="domain" description="TcmA/NAT10 helicase" evidence="13">
    <location>
        <begin position="231"/>
        <end position="406"/>
    </location>
</feature>
<feature type="domain" description="TmcA/NAT10 N-terminal" evidence="14">
    <location>
        <begin position="8"/>
        <end position="158"/>
    </location>
</feature>
<comment type="caution">
    <text evidence="12">Lacks conserved residue(s) required for the propagation of feature annotation.</text>
</comment>
<sequence>MDLPGLTERLVAEARATDERRLLVLHGARDPCEGAARTALDASGLGSRVAVVSGRDAVDATTRRPPSRAGDLLGETYDATVLDCHDECRPNALGRAAGTVDGGGLLVILAPPLDEWPDRRDGFDDSLAVPPFGIDDVTGAFRRRLVRTLRTHRGVAVVGVAAADDDAGVRATVERDGLTEPGPRLVTADEPVRPPDGAAFPAAAYASCLTADQADAVAACEHLRDPGQAVVLTADRGRGKSSAIGLAAGALALDGRDVLVTAPGYRNAGEAFARARELVGGPGAGAAWDDADHTLSVGDGRVRFAGPPAAADAVADPDAPGAPDVLLVDEAASLPVRLLERYLTGVPVAFATTVHGYEGAGRGFDVRFRDRLAATDHDVTDRVLETPIRYAGGDPVEVWSFRALMLGARPPVADLVADASPGTVEYERLDPGRLAAPDAEWRLAETFGLLVLAHYRTEPADLARLLDAPNVAVRALVHDGHPVAVALLAREGGLPAERRRRMYEGERVRGNMLPDVLTTQLRDETAAAPVGVRVLRIATHHAVRSEGLGSRLLDAVAAEFGPAAEDTAAPEPGWPGESVDYLGVGYGATPRLLRFWNRNGFRTVHLSTTRNDTSGEHSALMTRPLSDAGRALHDRSASWFARRVGSVLADPLRDADPDVVRATLRATDPGTPLDLTDREWRTVAAAAHGPGMYAPAPRPFRRLALRHLLGDPDVDLSPEAERLLVRKALQAWPWDRVVDDLDFVSRRACMRALGDACAPLVDVYGTDAAREEAARYGDN</sequence>
<evidence type="ECO:0000259" key="13">
    <source>
        <dbReference type="Pfam" id="PF05127"/>
    </source>
</evidence>
<dbReference type="InterPro" id="IPR024914">
    <property type="entry name" value="tRNA_acetyltr_TmcA"/>
</dbReference>
<feature type="binding site" evidence="12">
    <location>
        <begin position="537"/>
        <end position="539"/>
    </location>
    <ligand>
        <name>acetyl-CoA</name>
        <dbReference type="ChEBI" id="CHEBI:57288"/>
    </ligand>
</feature>
<dbReference type="InterPro" id="IPR016181">
    <property type="entry name" value="Acyl_CoA_acyltransferase"/>
</dbReference>
<dbReference type="GO" id="GO:0005524">
    <property type="term" value="F:ATP binding"/>
    <property type="evidence" value="ECO:0007669"/>
    <property type="project" value="UniProtKB-UniRule"/>
</dbReference>
<organism evidence="16 17">
    <name type="scientific">Haloglomus irregulare</name>
    <dbReference type="NCBI Taxonomy" id="2234134"/>
    <lineage>
        <taxon>Archaea</taxon>
        <taxon>Methanobacteriati</taxon>
        <taxon>Methanobacteriota</taxon>
        <taxon>Stenosarchaea group</taxon>
        <taxon>Halobacteria</taxon>
        <taxon>Halobacteriales</taxon>
        <taxon>Natronomonadaceae</taxon>
        <taxon>Haloglomus</taxon>
    </lineage>
</organism>
<dbReference type="Pfam" id="PF13718">
    <property type="entry name" value="GNAT_acetyltr_2"/>
    <property type="match status" value="2"/>
</dbReference>
<evidence type="ECO:0000256" key="3">
    <source>
        <dbReference type="ARBA" id="ARBA00022679"/>
    </source>
</evidence>
<dbReference type="InterPro" id="IPR053477">
    <property type="entry name" value="tRNA_Cytidine_AcTrnsfr"/>
</dbReference>
<evidence type="ECO:0000256" key="2">
    <source>
        <dbReference type="ARBA" id="ARBA00022555"/>
    </source>
</evidence>
<evidence type="ECO:0000259" key="15">
    <source>
        <dbReference type="Pfam" id="PF13718"/>
    </source>
</evidence>
<comment type="catalytic activity">
    <reaction evidence="12">
        <text>cytidine(34) in elongator tRNA(Met) + acetyl-CoA + ATP + H2O = N(4)-acetylcytidine(34) in elongator tRNA(Met) + ADP + phosphate + CoA + H(+)</text>
        <dbReference type="Rhea" id="RHEA:43788"/>
        <dbReference type="Rhea" id="RHEA-COMP:10693"/>
        <dbReference type="Rhea" id="RHEA-COMP:10694"/>
        <dbReference type="ChEBI" id="CHEBI:15377"/>
        <dbReference type="ChEBI" id="CHEBI:15378"/>
        <dbReference type="ChEBI" id="CHEBI:30616"/>
        <dbReference type="ChEBI" id="CHEBI:43474"/>
        <dbReference type="ChEBI" id="CHEBI:57287"/>
        <dbReference type="ChEBI" id="CHEBI:57288"/>
        <dbReference type="ChEBI" id="CHEBI:74900"/>
        <dbReference type="ChEBI" id="CHEBI:82748"/>
        <dbReference type="ChEBI" id="CHEBI:456216"/>
        <dbReference type="EC" id="2.3.1.193"/>
    </reaction>
</comment>
<comment type="similarity">
    <text evidence="12">Belongs to the TmcA family.</text>
</comment>
<accession>A0A554N9H3</accession>
<dbReference type="NCBIfam" id="NF041296">
    <property type="entry name" value="RNAactase_tcmA_Halo"/>
    <property type="match status" value="1"/>
</dbReference>
<dbReference type="Gene3D" id="3.40.630.30">
    <property type="match status" value="1"/>
</dbReference>
<dbReference type="InterPro" id="IPR038321">
    <property type="entry name" value="TmcA_C_sf"/>
</dbReference>
<keyword evidence="2 12" id="KW-0820">tRNA-binding</keyword>
<gene>
    <name evidence="12" type="primary">tmcA</name>
    <name evidence="16" type="ORF">DP107_10210</name>
</gene>
<evidence type="ECO:0000256" key="8">
    <source>
        <dbReference type="ARBA" id="ARBA00023315"/>
    </source>
</evidence>
<dbReference type="Gene3D" id="3.40.50.11040">
    <property type="match status" value="1"/>
</dbReference>
<evidence type="ECO:0000256" key="9">
    <source>
        <dbReference type="ARBA" id="ARBA00049883"/>
    </source>
</evidence>
<dbReference type="InterPro" id="IPR027417">
    <property type="entry name" value="P-loop_NTPase"/>
</dbReference>
<dbReference type="OrthoDB" id="312894at2157"/>
<comment type="subcellular location">
    <subcellularLocation>
        <location evidence="12">Cytoplasm</location>
    </subcellularLocation>
</comment>
<evidence type="ECO:0000259" key="14">
    <source>
        <dbReference type="Pfam" id="PF08351"/>
    </source>
</evidence>
<dbReference type="InterPro" id="IPR013562">
    <property type="entry name" value="TmcA/NAT10_N"/>
</dbReference>
<keyword evidence="5 12" id="KW-0547">Nucleotide-binding</keyword>
<dbReference type="InterPro" id="IPR032672">
    <property type="entry name" value="TmcA/NAT10/Kre33"/>
</dbReference>